<evidence type="ECO:0000259" key="9">
    <source>
        <dbReference type="Pfam" id="PF00288"/>
    </source>
</evidence>
<evidence type="ECO:0000259" key="10">
    <source>
        <dbReference type="Pfam" id="PF08544"/>
    </source>
</evidence>
<dbReference type="InterPro" id="IPR020568">
    <property type="entry name" value="Ribosomal_Su5_D2-typ_SF"/>
</dbReference>
<name>A0A0H4QE82_9LACO</name>
<dbReference type="InterPro" id="IPR000870">
    <property type="entry name" value="Homoserine_kinase"/>
</dbReference>
<dbReference type="Gene3D" id="3.30.230.10">
    <property type="match status" value="1"/>
</dbReference>
<comment type="catalytic activity">
    <reaction evidence="7">
        <text>L-homoserine + ATP = O-phospho-L-homoserine + ADP + H(+)</text>
        <dbReference type="Rhea" id="RHEA:13985"/>
        <dbReference type="ChEBI" id="CHEBI:15378"/>
        <dbReference type="ChEBI" id="CHEBI:30616"/>
        <dbReference type="ChEBI" id="CHEBI:57476"/>
        <dbReference type="ChEBI" id="CHEBI:57590"/>
        <dbReference type="ChEBI" id="CHEBI:456216"/>
        <dbReference type="EC" id="2.7.1.39"/>
    </reaction>
</comment>
<keyword evidence="4 7" id="KW-0547">Nucleotide-binding</keyword>
<feature type="domain" description="GHMP kinase C-terminal" evidence="10">
    <location>
        <begin position="199"/>
        <end position="273"/>
    </location>
</feature>
<dbReference type="STRING" id="1007676.ABM34_00910"/>
<dbReference type="InterPro" id="IPR013750">
    <property type="entry name" value="GHMP_kinase_C_dom"/>
</dbReference>
<keyword evidence="7" id="KW-0963">Cytoplasm</keyword>
<dbReference type="PATRIC" id="fig|1007676.4.peg.192"/>
<comment type="caution">
    <text evidence="7">Lacks conserved residue(s) required for the propagation of feature annotation.</text>
</comment>
<keyword evidence="6 7" id="KW-0067">ATP-binding</keyword>
<dbReference type="Pfam" id="PF00288">
    <property type="entry name" value="GHMP_kinases_N"/>
    <property type="match status" value="1"/>
</dbReference>
<dbReference type="KEGG" id="lgn:ABM34_00910"/>
<dbReference type="Pfam" id="PF08544">
    <property type="entry name" value="GHMP_kinases_C"/>
    <property type="match status" value="1"/>
</dbReference>
<dbReference type="InterPro" id="IPR006204">
    <property type="entry name" value="GHMP_kinase_N_dom"/>
</dbReference>
<organism evidence="11 12">
    <name type="scientific">Companilactobacillus ginsenosidimutans</name>
    <dbReference type="NCBI Taxonomy" id="1007676"/>
    <lineage>
        <taxon>Bacteria</taxon>
        <taxon>Bacillati</taxon>
        <taxon>Bacillota</taxon>
        <taxon>Bacilli</taxon>
        <taxon>Lactobacillales</taxon>
        <taxon>Lactobacillaceae</taxon>
        <taxon>Companilactobacillus</taxon>
    </lineage>
</organism>
<keyword evidence="3 7" id="KW-0791">Threonine biosynthesis</keyword>
<dbReference type="UniPathway" id="UPA00050">
    <property type="reaction ID" value="UER00064"/>
</dbReference>
<dbReference type="PRINTS" id="PR00958">
    <property type="entry name" value="HOMSERKINASE"/>
</dbReference>
<dbReference type="AlphaFoldDB" id="A0A0H4QE82"/>
<dbReference type="RefSeq" id="WP_048702519.1">
    <property type="nucleotide sequence ID" value="NZ_CP012034.1"/>
</dbReference>
<gene>
    <name evidence="7" type="primary">thrB</name>
    <name evidence="11" type="ORF">ABM34_00910</name>
</gene>
<evidence type="ECO:0000313" key="12">
    <source>
        <dbReference type="Proteomes" id="UP000036106"/>
    </source>
</evidence>
<dbReference type="EMBL" id="CP012034">
    <property type="protein sequence ID" value="AKP66247.1"/>
    <property type="molecule type" value="Genomic_DNA"/>
</dbReference>
<dbReference type="GO" id="GO:0005524">
    <property type="term" value="F:ATP binding"/>
    <property type="evidence" value="ECO:0007669"/>
    <property type="project" value="UniProtKB-UniRule"/>
</dbReference>
<dbReference type="SUPFAM" id="SSF55060">
    <property type="entry name" value="GHMP Kinase, C-terminal domain"/>
    <property type="match status" value="1"/>
</dbReference>
<protein>
    <recommendedName>
        <fullName evidence="7 8">Homoserine kinase</fullName>
        <shortName evidence="7">HK</shortName>
        <shortName evidence="7">HSK</shortName>
        <ecNumber evidence="7 8">2.7.1.39</ecNumber>
    </recommendedName>
</protein>
<dbReference type="InterPro" id="IPR036554">
    <property type="entry name" value="GHMP_kinase_C_sf"/>
</dbReference>
<evidence type="ECO:0000256" key="3">
    <source>
        <dbReference type="ARBA" id="ARBA00022697"/>
    </source>
</evidence>
<comment type="subcellular location">
    <subcellularLocation>
        <location evidence="7">Cytoplasm</location>
    </subcellularLocation>
</comment>
<comment type="pathway">
    <text evidence="7">Amino-acid biosynthesis; L-threonine biosynthesis; L-threonine from L-aspartate: step 4/5.</text>
</comment>
<evidence type="ECO:0000313" key="11">
    <source>
        <dbReference type="EMBL" id="AKP66247.1"/>
    </source>
</evidence>
<dbReference type="Gene3D" id="3.30.70.890">
    <property type="entry name" value="GHMP kinase, C-terminal domain"/>
    <property type="match status" value="1"/>
</dbReference>
<dbReference type="SUPFAM" id="SSF54211">
    <property type="entry name" value="Ribosomal protein S5 domain 2-like"/>
    <property type="match status" value="1"/>
</dbReference>
<keyword evidence="12" id="KW-1185">Reference proteome</keyword>
<accession>A0A0H4QE82</accession>
<dbReference type="PANTHER" id="PTHR20861">
    <property type="entry name" value="HOMOSERINE/4-DIPHOSPHOCYTIDYL-2-C-METHYL-D-ERYTHRITOL KINASE"/>
    <property type="match status" value="1"/>
</dbReference>
<dbReference type="EC" id="2.7.1.39" evidence="7 8"/>
<proteinExistence type="inferred from homology"/>
<dbReference type="GO" id="GO:0009088">
    <property type="term" value="P:threonine biosynthetic process"/>
    <property type="evidence" value="ECO:0007669"/>
    <property type="project" value="UniProtKB-UniRule"/>
</dbReference>
<evidence type="ECO:0000256" key="6">
    <source>
        <dbReference type="ARBA" id="ARBA00022840"/>
    </source>
</evidence>
<dbReference type="PANTHER" id="PTHR20861:SF1">
    <property type="entry name" value="HOMOSERINE KINASE"/>
    <property type="match status" value="1"/>
</dbReference>
<keyword evidence="1 7" id="KW-0028">Amino-acid biosynthesis</keyword>
<evidence type="ECO:0000256" key="2">
    <source>
        <dbReference type="ARBA" id="ARBA00022679"/>
    </source>
</evidence>
<dbReference type="Proteomes" id="UP000036106">
    <property type="component" value="Chromosome"/>
</dbReference>
<dbReference type="PIRSF" id="PIRSF000676">
    <property type="entry name" value="Homoser_kin"/>
    <property type="match status" value="1"/>
</dbReference>
<dbReference type="GO" id="GO:0004413">
    <property type="term" value="F:homoserine kinase activity"/>
    <property type="evidence" value="ECO:0007669"/>
    <property type="project" value="UniProtKB-UniRule"/>
</dbReference>
<reference evidence="12" key="1">
    <citation type="submission" date="2015-07" db="EMBL/GenBank/DDBJ databases">
        <title>Lactobacillus ginsenosidimutans/EMML 3141/ whole genome sequencing.</title>
        <authorList>
            <person name="Kim M.K."/>
            <person name="Im W.-T."/>
            <person name="Srinivasan S."/>
            <person name="Lee J.-J."/>
        </authorList>
    </citation>
    <scope>NUCLEOTIDE SEQUENCE [LARGE SCALE GENOMIC DNA]</scope>
    <source>
        <strain evidence="12">EMML 3041</strain>
    </source>
</reference>
<dbReference type="GO" id="GO:0005737">
    <property type="term" value="C:cytoplasm"/>
    <property type="evidence" value="ECO:0007669"/>
    <property type="project" value="UniProtKB-SubCell"/>
</dbReference>
<dbReference type="NCBIfam" id="TIGR00191">
    <property type="entry name" value="thrB"/>
    <property type="match status" value="1"/>
</dbReference>
<dbReference type="OrthoDB" id="9769912at2"/>
<dbReference type="HAMAP" id="MF_00384">
    <property type="entry name" value="Homoser_kinase"/>
    <property type="match status" value="1"/>
</dbReference>
<evidence type="ECO:0000256" key="7">
    <source>
        <dbReference type="HAMAP-Rule" id="MF_00384"/>
    </source>
</evidence>
<comment type="similarity">
    <text evidence="7">Belongs to the GHMP kinase family. Homoserine kinase subfamily.</text>
</comment>
<keyword evidence="5 7" id="KW-0418">Kinase</keyword>
<evidence type="ECO:0000256" key="4">
    <source>
        <dbReference type="ARBA" id="ARBA00022741"/>
    </source>
</evidence>
<evidence type="ECO:0000256" key="1">
    <source>
        <dbReference type="ARBA" id="ARBA00022605"/>
    </source>
</evidence>
<sequence length="293" mass="32543">MIRIKVPATSANIGVGFDCMGLAVSLYSNVDFEPSKKKLEIYGCPEEFRNENNLVYKAFVNTCDFLNEPVPNVRITIENNIPVARGLGSSAFCIVAGIKGANDWFDAPLSNDEILDLATNMEGHPDNVSPAIYGKLGVSFIDENKDVQTVHFNVNPSLRFVTMIPNYEVSTDKAREILPTEMSYSEAIYQVGHAVALSKAMELGNLKLIRECIIDKMHEPYRSKLIPDYENAKNICEKANGTMYISGSGSTMMAIVDNEKNAEKIVENTKKDFPDWKVYHLNVDTKGAISEVI</sequence>
<feature type="domain" description="GHMP kinase N-terminal" evidence="9">
    <location>
        <begin position="53"/>
        <end position="135"/>
    </location>
</feature>
<comment type="function">
    <text evidence="7">Catalyzes the ATP-dependent phosphorylation of L-homoserine to L-homoserine phosphate.</text>
</comment>
<evidence type="ECO:0000256" key="5">
    <source>
        <dbReference type="ARBA" id="ARBA00022777"/>
    </source>
</evidence>
<keyword evidence="2 7" id="KW-0808">Transferase</keyword>
<dbReference type="InterPro" id="IPR014721">
    <property type="entry name" value="Ribsml_uS5_D2-typ_fold_subgr"/>
</dbReference>
<evidence type="ECO:0000256" key="8">
    <source>
        <dbReference type="NCBIfam" id="TIGR00191"/>
    </source>
</evidence>